<dbReference type="InterPro" id="IPR000182">
    <property type="entry name" value="GNAT_dom"/>
</dbReference>
<dbReference type="CDD" id="cd04301">
    <property type="entry name" value="NAT_SF"/>
    <property type="match status" value="1"/>
</dbReference>
<dbReference type="PROSITE" id="PS51186">
    <property type="entry name" value="GNAT"/>
    <property type="match status" value="1"/>
</dbReference>
<organism evidence="2 3">
    <name type="scientific">Bacillus arachidis</name>
    <dbReference type="NCBI Taxonomy" id="2819290"/>
    <lineage>
        <taxon>Bacteria</taxon>
        <taxon>Bacillati</taxon>
        <taxon>Bacillota</taxon>
        <taxon>Bacilli</taxon>
        <taxon>Bacillales</taxon>
        <taxon>Bacillaceae</taxon>
        <taxon>Bacillus</taxon>
    </lineage>
</organism>
<reference evidence="2 3" key="1">
    <citation type="submission" date="2021-03" db="EMBL/GenBank/DDBJ databases">
        <title>Identification of novel Bacillus strains.</title>
        <authorList>
            <person name="Xiao Z."/>
            <person name="Li Y."/>
            <person name="Shen J."/>
        </authorList>
    </citation>
    <scope>NUCLEOTIDE SEQUENCE [LARGE SCALE GENOMIC DNA]</scope>
    <source>
        <strain evidence="2 3">SY8</strain>
    </source>
</reference>
<protein>
    <submittedName>
        <fullName evidence="2">GNAT family N-acetyltransferase</fullName>
    </submittedName>
</protein>
<accession>A0ABS3NX05</accession>
<evidence type="ECO:0000313" key="3">
    <source>
        <dbReference type="Proteomes" id="UP000677611"/>
    </source>
</evidence>
<evidence type="ECO:0000259" key="1">
    <source>
        <dbReference type="PROSITE" id="PS51186"/>
    </source>
</evidence>
<sequence length="149" mass="17382">MKDFEVREIQDLFYNDLTHLVQESKQDGFRFLERLVNDYRIGINTFDKPGESLYGVFNKKNVLVGIGGLNIDSSLKGQEVGRLRRFYIAKDNRRNGLGKLLLNTIICVARRYYKVLVLYTDTEQADKFYISTGFLKDDTYPHATHYLNL</sequence>
<comment type="caution">
    <text evidence="2">The sequence shown here is derived from an EMBL/GenBank/DDBJ whole genome shotgun (WGS) entry which is preliminary data.</text>
</comment>
<dbReference type="SUPFAM" id="SSF55729">
    <property type="entry name" value="Acyl-CoA N-acyltransferases (Nat)"/>
    <property type="match status" value="1"/>
</dbReference>
<dbReference type="Gene3D" id="3.40.630.30">
    <property type="match status" value="1"/>
</dbReference>
<dbReference type="EMBL" id="JAGDQJ010000011">
    <property type="protein sequence ID" value="MBO1625463.1"/>
    <property type="molecule type" value="Genomic_DNA"/>
</dbReference>
<dbReference type="RefSeq" id="WP_208017424.1">
    <property type="nucleotide sequence ID" value="NZ_JAGDQJ010000011.1"/>
</dbReference>
<feature type="domain" description="N-acetyltransferase" evidence="1">
    <location>
        <begin position="4"/>
        <end position="149"/>
    </location>
</feature>
<gene>
    <name evidence="2" type="ORF">J4P90_09410</name>
</gene>
<proteinExistence type="predicted"/>
<dbReference type="Proteomes" id="UP000677611">
    <property type="component" value="Unassembled WGS sequence"/>
</dbReference>
<dbReference type="InterPro" id="IPR016181">
    <property type="entry name" value="Acyl_CoA_acyltransferase"/>
</dbReference>
<name>A0ABS3NX05_9BACI</name>
<evidence type="ECO:0000313" key="2">
    <source>
        <dbReference type="EMBL" id="MBO1625463.1"/>
    </source>
</evidence>
<keyword evidence="3" id="KW-1185">Reference proteome</keyword>
<dbReference type="Pfam" id="PF00583">
    <property type="entry name" value="Acetyltransf_1"/>
    <property type="match status" value="1"/>
</dbReference>